<protein>
    <submittedName>
        <fullName evidence="1">Uncharacterized protein</fullName>
    </submittedName>
</protein>
<gene>
    <name evidence="1" type="ORF">LTR37_004649</name>
</gene>
<organism evidence="1 2">
    <name type="scientific">Vermiconidia calcicola</name>
    <dbReference type="NCBI Taxonomy" id="1690605"/>
    <lineage>
        <taxon>Eukaryota</taxon>
        <taxon>Fungi</taxon>
        <taxon>Dikarya</taxon>
        <taxon>Ascomycota</taxon>
        <taxon>Pezizomycotina</taxon>
        <taxon>Dothideomycetes</taxon>
        <taxon>Dothideomycetidae</taxon>
        <taxon>Mycosphaerellales</taxon>
        <taxon>Extremaceae</taxon>
        <taxon>Vermiconidia</taxon>
    </lineage>
</organism>
<reference evidence="1" key="1">
    <citation type="submission" date="2023-07" db="EMBL/GenBank/DDBJ databases">
        <title>Black Yeasts Isolated from many extreme environments.</title>
        <authorList>
            <person name="Coleine C."/>
            <person name="Stajich J.E."/>
            <person name="Selbmann L."/>
        </authorList>
    </citation>
    <scope>NUCLEOTIDE SEQUENCE</scope>
    <source>
        <strain evidence="1">CCFEE 5714</strain>
    </source>
</reference>
<sequence length="84" mass="9402">MMDKLLTRVAHIAVLDLEVEAKDAEIQANRAAQFRCQTALEEACKALTAKQAENEALPQEFKEQQSKEFSEQNEGEGVPVKVKQ</sequence>
<proteinExistence type="predicted"/>
<keyword evidence="2" id="KW-1185">Reference proteome</keyword>
<evidence type="ECO:0000313" key="1">
    <source>
        <dbReference type="EMBL" id="KAK3719085.1"/>
    </source>
</evidence>
<evidence type="ECO:0000313" key="2">
    <source>
        <dbReference type="Proteomes" id="UP001281147"/>
    </source>
</evidence>
<comment type="caution">
    <text evidence="1">The sequence shown here is derived from an EMBL/GenBank/DDBJ whole genome shotgun (WGS) entry which is preliminary data.</text>
</comment>
<accession>A0ACC3NLK3</accession>
<name>A0ACC3NLK3_9PEZI</name>
<dbReference type="EMBL" id="JAUTXU010000028">
    <property type="protein sequence ID" value="KAK3719085.1"/>
    <property type="molecule type" value="Genomic_DNA"/>
</dbReference>
<dbReference type="Proteomes" id="UP001281147">
    <property type="component" value="Unassembled WGS sequence"/>
</dbReference>